<dbReference type="EMBL" id="MN740788">
    <property type="protein sequence ID" value="QHU11684.1"/>
    <property type="molecule type" value="Genomic_DNA"/>
</dbReference>
<proteinExistence type="predicted"/>
<dbReference type="AlphaFoldDB" id="A0A6C0K6G3"/>
<organism evidence="1">
    <name type="scientific">viral metagenome</name>
    <dbReference type="NCBI Taxonomy" id="1070528"/>
    <lineage>
        <taxon>unclassified sequences</taxon>
        <taxon>metagenomes</taxon>
        <taxon>organismal metagenomes</taxon>
    </lineage>
</organism>
<name>A0A6C0K6G3_9ZZZZ</name>
<sequence>MSPPLPYRALKQKLQRVKSMISLQQMSGWQRYNNQLLLYSHDYKPFQTKIDALVQYYELRKQLLDIPTPLLPQKKHILDIIKARGLHFEAIQEANDYMMDILASTRLLESRYPDVSLPYLYKMNILLDDYLLHRLSATKLKEKMQEQKMKPLFKKLDHIRDNIDKREALIETTRQSDSIFARDIPTLLDVFSPYFDDRYKHMMRLFQSDQEEQDV</sequence>
<protein>
    <submittedName>
        <fullName evidence="1">Uncharacterized protein</fullName>
    </submittedName>
</protein>
<accession>A0A6C0K6G3</accession>
<evidence type="ECO:0000313" key="1">
    <source>
        <dbReference type="EMBL" id="QHU11684.1"/>
    </source>
</evidence>
<reference evidence="1" key="1">
    <citation type="journal article" date="2020" name="Nature">
        <title>Giant virus diversity and host interactions through global metagenomics.</title>
        <authorList>
            <person name="Schulz F."/>
            <person name="Roux S."/>
            <person name="Paez-Espino D."/>
            <person name="Jungbluth S."/>
            <person name="Walsh D.A."/>
            <person name="Denef V.J."/>
            <person name="McMahon K.D."/>
            <person name="Konstantinidis K.T."/>
            <person name="Eloe-Fadrosh E.A."/>
            <person name="Kyrpides N.C."/>
            <person name="Woyke T."/>
        </authorList>
    </citation>
    <scope>NUCLEOTIDE SEQUENCE</scope>
    <source>
        <strain evidence="1">GVMAG-S-1101169-75</strain>
    </source>
</reference>